<comment type="caution">
    <text evidence="1">The sequence shown here is derived from an EMBL/GenBank/DDBJ whole genome shotgun (WGS) entry which is preliminary data.</text>
</comment>
<keyword evidence="2" id="KW-1185">Reference proteome</keyword>
<gene>
    <name evidence="1" type="ORF">E8E13_010995</name>
</gene>
<reference evidence="1" key="1">
    <citation type="submission" date="2019-04" db="EMBL/GenBank/DDBJ databases">
        <title>Sequencing of skin fungus with MAO and IRED activity.</title>
        <authorList>
            <person name="Marsaioli A.J."/>
            <person name="Bonatto J.M.C."/>
            <person name="Reis Junior O."/>
        </authorList>
    </citation>
    <scope>NUCLEOTIDE SEQUENCE</scope>
    <source>
        <strain evidence="1">30M1</strain>
    </source>
</reference>
<proteinExistence type="predicted"/>
<organism evidence="1 2">
    <name type="scientific">Curvularia kusanoi</name>
    <name type="common">Cochliobolus kusanoi</name>
    <dbReference type="NCBI Taxonomy" id="90978"/>
    <lineage>
        <taxon>Eukaryota</taxon>
        <taxon>Fungi</taxon>
        <taxon>Dikarya</taxon>
        <taxon>Ascomycota</taxon>
        <taxon>Pezizomycotina</taxon>
        <taxon>Dothideomycetes</taxon>
        <taxon>Pleosporomycetidae</taxon>
        <taxon>Pleosporales</taxon>
        <taxon>Pleosporineae</taxon>
        <taxon>Pleosporaceae</taxon>
        <taxon>Curvularia</taxon>
    </lineage>
</organism>
<dbReference type="AlphaFoldDB" id="A0A9P4TKT2"/>
<evidence type="ECO:0000313" key="2">
    <source>
        <dbReference type="Proteomes" id="UP000801428"/>
    </source>
</evidence>
<accession>A0A9P4TKT2</accession>
<name>A0A9P4TKT2_CURKU</name>
<dbReference type="Proteomes" id="UP000801428">
    <property type="component" value="Unassembled WGS sequence"/>
</dbReference>
<sequence>MPAPKALEVFSDEASQRIALDKCSLVISPIREVGEPPSGKAHAMEGVHLAASAIASSTTIDTSANGLRHNLTLSRVTPTVDIPPLLPGQIDSKAMDQLSELLQSW</sequence>
<dbReference type="EMBL" id="SWKU01000004">
    <property type="protein sequence ID" value="KAF3007890.1"/>
    <property type="molecule type" value="Genomic_DNA"/>
</dbReference>
<evidence type="ECO:0000313" key="1">
    <source>
        <dbReference type="EMBL" id="KAF3007890.1"/>
    </source>
</evidence>
<protein>
    <submittedName>
        <fullName evidence="1">Uncharacterized protein</fullName>
    </submittedName>
</protein>